<dbReference type="Proteomes" id="UP000184368">
    <property type="component" value="Unassembled WGS sequence"/>
</dbReference>
<accession>A0A1M4XA45</accession>
<sequence>MPSFPYFRRNAYRWHRITSLIVALPILLWTISGLLHPVINSSKPQVRNQSLPPTAIDTTRISLPLQQALQQNGIQYIHNFRIVKLYEVFYYQVQQPGIDTPTYINCASGTTLLNGDRNYAAYLAHQFLYAKLKGGTKQGGHHHAAAASILPASFGTAQQPLGKARIKSVQLLTHFDSEYKASNKILPVYRVTFDRADSIRLYIETPADRLVLAIDQRKAWFTQFFSITHSWSFLNGMGKMKSIWLGGFSLLCFASGVLGFYVYNITSKKKSSKGRPAAKTAHRVMGNVFMLTTLLYAFSGAWHSFQKLTPASAKQEYKAINRFPVAAAALDLKALMAALPHGNTLNDVSLVRMENATYWQATLTHRQQQQKQYYRTTDLQLLPDGDTRYGCYLACTFSRQSHHSIKHSRCLNSFNNDYSMMNKRLPVVEVGFDANNSYFVETSTGTLAAVSNAASRAERFIFSNLHMHHYWEQVLGRNVGSNMRNGLLIASTLGLLLVACTGMMIYARRKRQR</sequence>
<reference evidence="2 3" key="1">
    <citation type="submission" date="2016-11" db="EMBL/GenBank/DDBJ databases">
        <authorList>
            <person name="Jaros S."/>
            <person name="Januszkiewicz K."/>
            <person name="Wedrychowicz H."/>
        </authorList>
    </citation>
    <scope>NUCLEOTIDE SEQUENCE [LARGE SCALE GENOMIC DNA]</scope>
    <source>
        <strain evidence="2 3">DSM 26897</strain>
    </source>
</reference>
<dbReference type="AlphaFoldDB" id="A0A1M4XA45"/>
<feature type="transmembrane region" description="Helical" evidence="1">
    <location>
        <begin position="284"/>
        <end position="305"/>
    </location>
</feature>
<feature type="transmembrane region" description="Helical" evidence="1">
    <location>
        <begin position="243"/>
        <end position="263"/>
    </location>
</feature>
<keyword evidence="3" id="KW-1185">Reference proteome</keyword>
<evidence type="ECO:0000313" key="3">
    <source>
        <dbReference type="Proteomes" id="UP000184368"/>
    </source>
</evidence>
<name>A0A1M4XA45_9BACT</name>
<keyword evidence="1" id="KW-0472">Membrane</keyword>
<keyword evidence="1" id="KW-0812">Transmembrane</keyword>
<dbReference type="STRING" id="1302690.BUE76_05915"/>
<dbReference type="InterPro" id="IPR005625">
    <property type="entry name" value="PepSY-ass_TM"/>
</dbReference>
<dbReference type="EMBL" id="FQUO01000003">
    <property type="protein sequence ID" value="SHE90281.1"/>
    <property type="molecule type" value="Genomic_DNA"/>
</dbReference>
<evidence type="ECO:0000313" key="2">
    <source>
        <dbReference type="EMBL" id="SHE90281.1"/>
    </source>
</evidence>
<evidence type="ECO:0000256" key="1">
    <source>
        <dbReference type="SAM" id="Phobius"/>
    </source>
</evidence>
<feature type="transmembrane region" description="Helical" evidence="1">
    <location>
        <begin position="487"/>
        <end position="507"/>
    </location>
</feature>
<protein>
    <submittedName>
        <fullName evidence="2">PepSY-associated TM region</fullName>
    </submittedName>
</protein>
<dbReference type="RefSeq" id="WP_073040900.1">
    <property type="nucleotide sequence ID" value="NZ_FQUO01000003.1"/>
</dbReference>
<dbReference type="OrthoDB" id="9806195at2"/>
<organism evidence="2 3">
    <name type="scientific">Cnuella takakiae</name>
    <dbReference type="NCBI Taxonomy" id="1302690"/>
    <lineage>
        <taxon>Bacteria</taxon>
        <taxon>Pseudomonadati</taxon>
        <taxon>Bacteroidota</taxon>
        <taxon>Chitinophagia</taxon>
        <taxon>Chitinophagales</taxon>
        <taxon>Chitinophagaceae</taxon>
        <taxon>Cnuella</taxon>
    </lineage>
</organism>
<keyword evidence="1" id="KW-1133">Transmembrane helix</keyword>
<dbReference type="Pfam" id="PF03929">
    <property type="entry name" value="PepSY_TM"/>
    <property type="match status" value="1"/>
</dbReference>
<proteinExistence type="predicted"/>
<gene>
    <name evidence="2" type="ORF">SAMN05444008_103298</name>
</gene>